<evidence type="ECO:0008006" key="5">
    <source>
        <dbReference type="Google" id="ProtNLM"/>
    </source>
</evidence>
<sequence>MMHNKLFPAIILAMASMPLLAAVPGEQPPAPDIRVPEQKPAGPSKPPAVVISRGQLLYENHCTRCHASVLHVRENRRADSLKALEGWVRRWSGEEKLSWSEEEVVEVVDYLNRRYYKLPLPGVKK</sequence>
<dbReference type="GO" id="GO:0020037">
    <property type="term" value="F:heme binding"/>
    <property type="evidence" value="ECO:0007669"/>
    <property type="project" value="InterPro"/>
</dbReference>
<evidence type="ECO:0000313" key="3">
    <source>
        <dbReference type="EMBL" id="OGI51274.1"/>
    </source>
</evidence>
<gene>
    <name evidence="3" type="ORF">A3A87_06520</name>
</gene>
<dbReference type="SUPFAM" id="SSF46626">
    <property type="entry name" value="Cytochrome c"/>
    <property type="match status" value="1"/>
</dbReference>
<dbReference type="Proteomes" id="UP000179037">
    <property type="component" value="Unassembled WGS sequence"/>
</dbReference>
<feature type="signal peptide" evidence="2">
    <location>
        <begin position="1"/>
        <end position="21"/>
    </location>
</feature>
<dbReference type="GO" id="GO:0009055">
    <property type="term" value="F:electron transfer activity"/>
    <property type="evidence" value="ECO:0007669"/>
    <property type="project" value="InterPro"/>
</dbReference>
<feature type="region of interest" description="Disordered" evidence="1">
    <location>
        <begin position="27"/>
        <end position="47"/>
    </location>
</feature>
<comment type="caution">
    <text evidence="3">The sequence shown here is derived from an EMBL/GenBank/DDBJ whole genome shotgun (WGS) entry which is preliminary data.</text>
</comment>
<reference evidence="3 4" key="1">
    <citation type="journal article" date="2016" name="Nat. Commun.">
        <title>Thousands of microbial genomes shed light on interconnected biogeochemical processes in an aquifer system.</title>
        <authorList>
            <person name="Anantharaman K."/>
            <person name="Brown C.T."/>
            <person name="Hug L.A."/>
            <person name="Sharon I."/>
            <person name="Castelle C.J."/>
            <person name="Probst A.J."/>
            <person name="Thomas B.C."/>
            <person name="Singh A."/>
            <person name="Wilkins M.J."/>
            <person name="Karaoz U."/>
            <person name="Brodie E.L."/>
            <person name="Williams K.H."/>
            <person name="Hubbard S.S."/>
            <person name="Banfield J.F."/>
        </authorList>
    </citation>
    <scope>NUCLEOTIDE SEQUENCE [LARGE SCALE GENOMIC DNA]</scope>
</reference>
<dbReference type="EMBL" id="MFTC01000045">
    <property type="protein sequence ID" value="OGI51274.1"/>
    <property type="molecule type" value="Genomic_DNA"/>
</dbReference>
<protein>
    <recommendedName>
        <fullName evidence="5">Cytochrome c domain-containing protein</fullName>
    </recommendedName>
</protein>
<proteinExistence type="predicted"/>
<keyword evidence="2" id="KW-0732">Signal</keyword>
<accession>A0A1F6U1L9</accession>
<evidence type="ECO:0000256" key="2">
    <source>
        <dbReference type="SAM" id="SignalP"/>
    </source>
</evidence>
<dbReference type="InterPro" id="IPR036909">
    <property type="entry name" value="Cyt_c-like_dom_sf"/>
</dbReference>
<dbReference type="STRING" id="1817768.A3A87_06520"/>
<evidence type="ECO:0000313" key="4">
    <source>
        <dbReference type="Proteomes" id="UP000179037"/>
    </source>
</evidence>
<name>A0A1F6U1L9_9PROT</name>
<feature type="chain" id="PRO_5009526929" description="Cytochrome c domain-containing protein" evidence="2">
    <location>
        <begin position="22"/>
        <end position="125"/>
    </location>
</feature>
<dbReference type="AlphaFoldDB" id="A0A1F6U1L9"/>
<organism evidence="3 4">
    <name type="scientific">Candidatus Muproteobacteria bacterium RIFCSPLOWO2_01_FULL_60_18</name>
    <dbReference type="NCBI Taxonomy" id="1817768"/>
    <lineage>
        <taxon>Bacteria</taxon>
        <taxon>Pseudomonadati</taxon>
        <taxon>Pseudomonadota</taxon>
        <taxon>Candidatus Muproteobacteria</taxon>
    </lineage>
</organism>
<evidence type="ECO:0000256" key="1">
    <source>
        <dbReference type="SAM" id="MobiDB-lite"/>
    </source>
</evidence>